<gene>
    <name evidence="3" type="ORF">GYMLUDRAFT_249277</name>
</gene>
<dbReference type="Proteomes" id="UP000053593">
    <property type="component" value="Unassembled WGS sequence"/>
</dbReference>
<name>A0A0D0CIE1_9AGAR</name>
<dbReference type="OrthoDB" id="2686513at2759"/>
<evidence type="ECO:0000313" key="4">
    <source>
        <dbReference type="Proteomes" id="UP000053593"/>
    </source>
</evidence>
<dbReference type="HOGENOM" id="CLU_035509_7_3_1"/>
<dbReference type="Pfam" id="PF20151">
    <property type="entry name" value="DUF6533"/>
    <property type="match status" value="1"/>
</dbReference>
<evidence type="ECO:0000313" key="3">
    <source>
        <dbReference type="EMBL" id="KIK54768.1"/>
    </source>
</evidence>
<feature type="transmembrane region" description="Helical" evidence="1">
    <location>
        <begin position="126"/>
        <end position="147"/>
    </location>
</feature>
<reference evidence="3 4" key="1">
    <citation type="submission" date="2014-04" db="EMBL/GenBank/DDBJ databases">
        <title>Evolutionary Origins and Diversification of the Mycorrhizal Mutualists.</title>
        <authorList>
            <consortium name="DOE Joint Genome Institute"/>
            <consortium name="Mycorrhizal Genomics Consortium"/>
            <person name="Kohler A."/>
            <person name="Kuo A."/>
            <person name="Nagy L.G."/>
            <person name="Floudas D."/>
            <person name="Copeland A."/>
            <person name="Barry K.W."/>
            <person name="Cichocki N."/>
            <person name="Veneault-Fourrey C."/>
            <person name="LaButti K."/>
            <person name="Lindquist E.A."/>
            <person name="Lipzen A."/>
            <person name="Lundell T."/>
            <person name="Morin E."/>
            <person name="Murat C."/>
            <person name="Riley R."/>
            <person name="Ohm R."/>
            <person name="Sun H."/>
            <person name="Tunlid A."/>
            <person name="Henrissat B."/>
            <person name="Grigoriev I.V."/>
            <person name="Hibbett D.S."/>
            <person name="Martin F."/>
        </authorList>
    </citation>
    <scope>NUCLEOTIDE SEQUENCE [LARGE SCALE GENOMIC DNA]</scope>
    <source>
        <strain evidence="3 4">FD-317 M1</strain>
    </source>
</reference>
<keyword evidence="4" id="KW-1185">Reference proteome</keyword>
<dbReference type="InterPro" id="IPR045340">
    <property type="entry name" value="DUF6533"/>
</dbReference>
<keyword evidence="1" id="KW-1133">Transmembrane helix</keyword>
<evidence type="ECO:0000256" key="1">
    <source>
        <dbReference type="SAM" id="Phobius"/>
    </source>
</evidence>
<organism evidence="3 4">
    <name type="scientific">Collybiopsis luxurians FD-317 M1</name>
    <dbReference type="NCBI Taxonomy" id="944289"/>
    <lineage>
        <taxon>Eukaryota</taxon>
        <taxon>Fungi</taxon>
        <taxon>Dikarya</taxon>
        <taxon>Basidiomycota</taxon>
        <taxon>Agaricomycotina</taxon>
        <taxon>Agaricomycetes</taxon>
        <taxon>Agaricomycetidae</taxon>
        <taxon>Agaricales</taxon>
        <taxon>Marasmiineae</taxon>
        <taxon>Omphalotaceae</taxon>
        <taxon>Collybiopsis</taxon>
        <taxon>Collybiopsis luxurians</taxon>
    </lineage>
</organism>
<feature type="transmembrane region" description="Helical" evidence="1">
    <location>
        <begin position="99"/>
        <end position="120"/>
    </location>
</feature>
<feature type="transmembrane region" description="Helical" evidence="1">
    <location>
        <begin position="40"/>
        <end position="65"/>
    </location>
</feature>
<keyword evidence="1" id="KW-0812">Transmembrane</keyword>
<protein>
    <recommendedName>
        <fullName evidence="2">DUF6533 domain-containing protein</fullName>
    </recommendedName>
</protein>
<dbReference type="EMBL" id="KN834813">
    <property type="protein sequence ID" value="KIK54768.1"/>
    <property type="molecule type" value="Genomic_DNA"/>
</dbReference>
<sequence length="285" mass="32539">MFVGLASGTSSSRSWAAFLCWDHLLTLSDEVQFLWGRPLNVTLVMFFFNRYFAVLGDIIVAVSLFSNHFTESRYSMFRFNRPKTDDYVSCERFHTFRELMLVVTQVIVCSLLTIRIYALYHKSKRILTVMLSAGCILGGLSVFSIFFGRSSQSEETSSGCHTGLTFITSVQVAAAWEALFLYDSMLFGITLHRAYKTRHELRVIRQIRVPLIIIILRDGKDLYSPSPYVVGLNKESFHILDLIGSVYFGVMAFANAAPPHPSKDQYLKFLLSFRQSYIALAHIRF</sequence>
<feature type="domain" description="DUF6533" evidence="2">
    <location>
        <begin position="16"/>
        <end position="55"/>
    </location>
</feature>
<proteinExistence type="predicted"/>
<dbReference type="AlphaFoldDB" id="A0A0D0CIE1"/>
<accession>A0A0D0CIE1</accession>
<keyword evidence="1" id="KW-0472">Membrane</keyword>
<evidence type="ECO:0000259" key="2">
    <source>
        <dbReference type="Pfam" id="PF20151"/>
    </source>
</evidence>